<organism evidence="1 2">
    <name type="scientific">Camellia lanceoleosa</name>
    <dbReference type="NCBI Taxonomy" id="1840588"/>
    <lineage>
        <taxon>Eukaryota</taxon>
        <taxon>Viridiplantae</taxon>
        <taxon>Streptophyta</taxon>
        <taxon>Embryophyta</taxon>
        <taxon>Tracheophyta</taxon>
        <taxon>Spermatophyta</taxon>
        <taxon>Magnoliopsida</taxon>
        <taxon>eudicotyledons</taxon>
        <taxon>Gunneridae</taxon>
        <taxon>Pentapetalae</taxon>
        <taxon>asterids</taxon>
        <taxon>Ericales</taxon>
        <taxon>Theaceae</taxon>
        <taxon>Camellia</taxon>
    </lineage>
</organism>
<dbReference type="EMBL" id="CM045761">
    <property type="protein sequence ID" value="KAI8013342.1"/>
    <property type="molecule type" value="Genomic_DNA"/>
</dbReference>
<comment type="caution">
    <text evidence="1">The sequence shown here is derived from an EMBL/GenBank/DDBJ whole genome shotgun (WGS) entry which is preliminary data.</text>
</comment>
<sequence>MTHSHTQQTINEPLKPWKSIFVPTTTTIKLSDTVSSFMKGFLAICIVASISLFSYSTLLNRPRWLSHFDPTFIHSDHTPKLGRLNTFIHSDHDKKLRKLDTFIQSDHAEKLRKLGDQEQTKTNISHIMFCLSGSAKTWNNRRHYTELWWKPNTTRGFVFLDKKPNPNWPDNTSPLYMVSEDTSRFKYTSPYGSRSAVRIARVVKECFEMGLENVRWFVMGDDDTVFFVENLVTVLGKYDHNEMYYVGGNSESVEQDLIHSYTMAYGGGGFAVSYPLAAELVRILDGCVDRYAALYGSDQKIGACMSEIGVVVTKELGFHQVDVRGDPYGLLAAHPVAPLVSLHHLDYVQALFPGLTQIDSLKKLIQSYNLDPGRILQQSFCYDLSRNWSISVSWGYTVQLYPTLVLAKELETPFQTFVSWRSWSQEPFTFNTRVMSSDPCERPVIYFLDQVEEFEMGQTRTTYKRFLGESRKECGQEDYVPVLSVEFVNVLAATFQPDMWKKAPRRQCCETVNSTIDGVDGVVHVRVRGCNRWETVTPP</sequence>
<evidence type="ECO:0000313" key="2">
    <source>
        <dbReference type="Proteomes" id="UP001060215"/>
    </source>
</evidence>
<keyword evidence="2" id="KW-1185">Reference proteome</keyword>
<protein>
    <submittedName>
        <fullName evidence="1">Uncharacterized protein</fullName>
    </submittedName>
</protein>
<dbReference type="Proteomes" id="UP001060215">
    <property type="component" value="Chromosome 4"/>
</dbReference>
<reference evidence="1 2" key="1">
    <citation type="journal article" date="2022" name="Plant J.">
        <title>Chromosome-level genome of Camellia lanceoleosa provides a valuable resource for understanding genome evolution and self-incompatibility.</title>
        <authorList>
            <person name="Gong W."/>
            <person name="Xiao S."/>
            <person name="Wang L."/>
            <person name="Liao Z."/>
            <person name="Chang Y."/>
            <person name="Mo W."/>
            <person name="Hu G."/>
            <person name="Li W."/>
            <person name="Zhao G."/>
            <person name="Zhu H."/>
            <person name="Hu X."/>
            <person name="Ji K."/>
            <person name="Xiang X."/>
            <person name="Song Q."/>
            <person name="Yuan D."/>
            <person name="Jin S."/>
            <person name="Zhang L."/>
        </authorList>
    </citation>
    <scope>NUCLEOTIDE SEQUENCE [LARGE SCALE GENOMIC DNA]</scope>
    <source>
        <strain evidence="1">SQ_2022a</strain>
    </source>
</reference>
<proteinExistence type="predicted"/>
<accession>A0ACC0HKD0</accession>
<gene>
    <name evidence="1" type="ORF">LOK49_LG05G00451</name>
</gene>
<name>A0ACC0HKD0_9ERIC</name>
<evidence type="ECO:0000313" key="1">
    <source>
        <dbReference type="EMBL" id="KAI8013342.1"/>
    </source>
</evidence>